<feature type="compositionally biased region" description="Acidic residues" evidence="10">
    <location>
        <begin position="1267"/>
        <end position="1285"/>
    </location>
</feature>
<dbReference type="FunFam" id="3.30.160.60:FF:000594">
    <property type="entry name" value="Transcription factor HIVEP2"/>
    <property type="match status" value="1"/>
</dbReference>
<feature type="compositionally biased region" description="Basic and acidic residues" evidence="10">
    <location>
        <begin position="287"/>
        <end position="308"/>
    </location>
</feature>
<dbReference type="PROSITE" id="PS00028">
    <property type="entry name" value="ZINC_FINGER_C2H2_1"/>
    <property type="match status" value="5"/>
</dbReference>
<evidence type="ECO:0000256" key="3">
    <source>
        <dbReference type="ARBA" id="ARBA00022737"/>
    </source>
</evidence>
<dbReference type="InterPro" id="IPR013087">
    <property type="entry name" value="Znf_C2H2_type"/>
</dbReference>
<feature type="domain" description="C2H2-type" evidence="11">
    <location>
        <begin position="113"/>
        <end position="137"/>
    </location>
</feature>
<evidence type="ECO:0000256" key="5">
    <source>
        <dbReference type="ARBA" id="ARBA00022833"/>
    </source>
</evidence>
<name>A0A6A7G4T3_9CRUS</name>
<feature type="compositionally biased region" description="Low complexity" evidence="10">
    <location>
        <begin position="8"/>
        <end position="21"/>
    </location>
</feature>
<dbReference type="GO" id="GO:0000978">
    <property type="term" value="F:RNA polymerase II cis-regulatory region sequence-specific DNA binding"/>
    <property type="evidence" value="ECO:0007669"/>
    <property type="project" value="TreeGrafter"/>
</dbReference>
<feature type="compositionally biased region" description="Acidic residues" evidence="10">
    <location>
        <begin position="158"/>
        <end position="191"/>
    </location>
</feature>
<dbReference type="SUPFAM" id="SSF57667">
    <property type="entry name" value="beta-beta-alpha zinc fingers"/>
    <property type="match status" value="3"/>
</dbReference>
<feature type="domain" description="C2H2-type" evidence="11">
    <location>
        <begin position="1111"/>
        <end position="1140"/>
    </location>
</feature>
<dbReference type="Gene3D" id="3.30.160.60">
    <property type="entry name" value="Classic Zinc Finger"/>
    <property type="match status" value="4"/>
</dbReference>
<dbReference type="InterPro" id="IPR051969">
    <property type="entry name" value="Zinc-finger_DNA-bd_regulators"/>
</dbReference>
<keyword evidence="8" id="KW-0539">Nucleus</keyword>
<feature type="region of interest" description="Disordered" evidence="10">
    <location>
        <begin position="152"/>
        <end position="195"/>
    </location>
</feature>
<comment type="subcellular location">
    <subcellularLocation>
        <location evidence="1">Nucleus</location>
    </subcellularLocation>
</comment>
<feature type="compositionally biased region" description="Pro residues" evidence="10">
    <location>
        <begin position="1409"/>
        <end position="1425"/>
    </location>
</feature>
<reference evidence="12" key="1">
    <citation type="submission" date="2017-11" db="EMBL/GenBank/DDBJ databases">
        <title>The sensing device of the deep-sea amphipod.</title>
        <authorList>
            <person name="Kobayashi H."/>
            <person name="Nagahama T."/>
            <person name="Arai W."/>
            <person name="Sasagawa Y."/>
            <person name="Umeda M."/>
            <person name="Hayashi T."/>
            <person name="Nikaido I."/>
            <person name="Watanabe H."/>
            <person name="Oguri K."/>
            <person name="Kitazato H."/>
            <person name="Fujioka K."/>
            <person name="Kido Y."/>
            <person name="Takami H."/>
        </authorList>
    </citation>
    <scope>NUCLEOTIDE SEQUENCE</scope>
    <source>
        <tissue evidence="12">Whole body</tissue>
    </source>
</reference>
<evidence type="ECO:0000256" key="9">
    <source>
        <dbReference type="PROSITE-ProRule" id="PRU00042"/>
    </source>
</evidence>
<proteinExistence type="evidence at transcript level"/>
<feature type="compositionally biased region" description="Polar residues" evidence="10">
    <location>
        <begin position="1429"/>
        <end position="1441"/>
    </location>
</feature>
<evidence type="ECO:0000256" key="2">
    <source>
        <dbReference type="ARBA" id="ARBA00022723"/>
    </source>
</evidence>
<evidence type="ECO:0000256" key="7">
    <source>
        <dbReference type="ARBA" id="ARBA00023163"/>
    </source>
</evidence>
<evidence type="ECO:0000256" key="1">
    <source>
        <dbReference type="ARBA" id="ARBA00004123"/>
    </source>
</evidence>
<keyword evidence="6" id="KW-0805">Transcription regulation</keyword>
<evidence type="ECO:0000313" key="12">
    <source>
        <dbReference type="EMBL" id="LAC25926.1"/>
    </source>
</evidence>
<dbReference type="SMART" id="SM00355">
    <property type="entry name" value="ZnF_C2H2"/>
    <property type="match status" value="5"/>
</dbReference>
<feature type="region of interest" description="Disordered" evidence="10">
    <location>
        <begin position="281"/>
        <end position="315"/>
    </location>
</feature>
<dbReference type="GO" id="GO:0008270">
    <property type="term" value="F:zinc ion binding"/>
    <property type="evidence" value="ECO:0007669"/>
    <property type="project" value="UniProtKB-KW"/>
</dbReference>
<dbReference type="Pfam" id="PF00096">
    <property type="entry name" value="zf-C2H2"/>
    <property type="match status" value="2"/>
</dbReference>
<evidence type="ECO:0000256" key="4">
    <source>
        <dbReference type="ARBA" id="ARBA00022771"/>
    </source>
</evidence>
<feature type="region of interest" description="Disordered" evidence="10">
    <location>
        <begin position="1402"/>
        <end position="1483"/>
    </location>
</feature>
<feature type="region of interest" description="Disordered" evidence="10">
    <location>
        <begin position="8"/>
        <end position="36"/>
    </location>
</feature>
<keyword evidence="7" id="KW-0804">Transcription</keyword>
<keyword evidence="5" id="KW-0862">Zinc</keyword>
<dbReference type="GO" id="GO:0005634">
    <property type="term" value="C:nucleus"/>
    <property type="evidence" value="ECO:0007669"/>
    <property type="project" value="UniProtKB-SubCell"/>
</dbReference>
<keyword evidence="4 9" id="KW-0863">Zinc-finger</keyword>
<dbReference type="PROSITE" id="PS50157">
    <property type="entry name" value="ZINC_FINGER_C2H2_2"/>
    <property type="match status" value="5"/>
</dbReference>
<feature type="compositionally biased region" description="Low complexity" evidence="10">
    <location>
        <begin position="1451"/>
        <end position="1476"/>
    </location>
</feature>
<feature type="domain" description="C2H2-type" evidence="11">
    <location>
        <begin position="85"/>
        <end position="112"/>
    </location>
</feature>
<dbReference type="InterPro" id="IPR036236">
    <property type="entry name" value="Znf_C2H2_sf"/>
</dbReference>
<sequence>MECAKTCESNTATTSTSTGSTINVQERGDSSASVVESSTEILDMGEEKDEDIGAANDEQRVKIFDGGFKSTEDYTYVRGRGRGRYVCETCGIRCKKPSMLKKHIRTHTNLRPYPCRHCTSRFKTKGNLTKHLKSKAHYKRCLQLGVPTDPASACPDFMDSEDHLDEDTGDDDDEDDDADDDDDDDDDECDDGRDSVEKIGDLRLDDSSCSDTAIATDNITSTVTPGIIDKNSSSDNNTVNYSTNIATNIINNNINDTINNNNSSQENNAIDIKCIHDNVNMSSSGSDKSRNDDSNNHSSDIAKSEAPRDSTSLSVSPVATDLRIGANITDAVPVVGLPPTGSLQPPSICLDAPMDLSVKKPQASLPSSSSCEVTYSVGKLSVSSTLSYQSLTVPRPLYLSLTASTPENKLSSPMPLRSPLTPIREQPEDILSPVTESSVLLKCIYNTTERASKVSAALNINNNQSQILSQEQSGTMMTAYLTEKAIHDTSIKRQQYQATGSCLSTASGTLDDARYVVPCRTVSPQIIVPQHSGYGRHLTVCPIQQKSPLVHRSETNFVEKGTPIQEKKLDNVKSASDLTTDIKKFITTDNNDNRTHGSLKPKSYYCGKWQSSKPSLEQSESITTLSSSIEVNRLSSPNTCQVKFNPGIREHHVTTTPVSMSSYTSKFKSHTTDTIDILNSSDKAPIEIECSESVQHSHISDRNVKYKCIVPPYVPVSNSRIVPPPYVPVSTSRSSLVNVSPIISVSGTNSVVASQSMAVASASLITVSEKDAIIKTPGLPVASNAGGESIQAQSVVAGYSNPVTVRPIPKMTLIKTSSGTIIAVSDVPSVDDHSSRIVVPITQNNISFNSNSGSIQSNNCSNIRQLSYLKIQTSSFAISDSINNPIPTISNLNVIDGNIANSLSSSVTNSINKPTTVAVFSAKPIVFTSNNNIVSGPSTGPMLSPRNINSPSKLTTMDATKTSSPGTILTQEKGGIASQIISNVSTFTTVITPSSTLTNIVNLSAVAARNSTRTSPVVGHVSTVLTPSIGVPSSGIRSAGPSSAVNLTVLNSSDSKSGTSFLSPSGVVPTSANSRIGPEDGRCRCYLCHKEFSRPSQLNLHMNIHYMERPFRCAACAVSFRTSGHLQKHKRSASHFNKVNMNLTFGAASTSNPRPFKCHDCKIAFRIHGHLAKHLRSKMHIQRLECLSKLPFGVYAEMERTGSTLANIDTTDCENALISLQALASKLFAKEPGKLLAWQNGATGELLDDSSRTRTVSNSSANSDDYPLADDQDDPPLLDSGDETDVSPSSVGGSRPVAESGTTPASPIQPSPSSPAPTTIATHKTKQNPSSTVHPASTLNKTQLNTLSLTTTTVESLSTPSSSLLMIATVESSSASSAAPPTSSLLLSSAVSLVVSSLSLNHKQSPHYSTPPPVPSSRLSSPPPKSVSASTTKRTVSTGDPNSDDRATNKSSTLSPSASLLTSSSEATNTTSSGSSIQNEARR</sequence>
<feature type="compositionally biased region" description="Polar residues" evidence="10">
    <location>
        <begin position="1253"/>
        <end position="1263"/>
    </location>
</feature>
<evidence type="ECO:0000256" key="6">
    <source>
        <dbReference type="ARBA" id="ARBA00023015"/>
    </source>
</evidence>
<keyword evidence="2" id="KW-0479">Metal-binding</keyword>
<organism evidence="12">
    <name type="scientific">Hirondellea gigas</name>
    <dbReference type="NCBI Taxonomy" id="1518452"/>
    <lineage>
        <taxon>Eukaryota</taxon>
        <taxon>Metazoa</taxon>
        <taxon>Ecdysozoa</taxon>
        <taxon>Arthropoda</taxon>
        <taxon>Crustacea</taxon>
        <taxon>Multicrustacea</taxon>
        <taxon>Malacostraca</taxon>
        <taxon>Eumalacostraca</taxon>
        <taxon>Peracarida</taxon>
        <taxon>Amphipoda</taxon>
        <taxon>Amphilochidea</taxon>
        <taxon>Lysianassida</taxon>
        <taxon>Lysianassidira</taxon>
        <taxon>Lysianassoidea</taxon>
        <taxon>Lysianassidae</taxon>
        <taxon>Hirondellea</taxon>
    </lineage>
</organism>
<evidence type="ECO:0000256" key="8">
    <source>
        <dbReference type="ARBA" id="ARBA00023242"/>
    </source>
</evidence>
<keyword evidence="3" id="KW-0677">Repeat</keyword>
<dbReference type="PANTHER" id="PTHR45944">
    <property type="entry name" value="SCHNURRI, ISOFORM F"/>
    <property type="match status" value="1"/>
</dbReference>
<feature type="domain" description="C2H2-type" evidence="11">
    <location>
        <begin position="1083"/>
        <end position="1110"/>
    </location>
</feature>
<accession>A0A6A7G4T3</accession>
<protein>
    <submittedName>
        <fullName evidence="12">Shn zinc finger protein</fullName>
    </submittedName>
</protein>
<dbReference type="PANTHER" id="PTHR45944:SF2">
    <property type="entry name" value="SCHNURRI, ISOFORM F"/>
    <property type="match status" value="1"/>
</dbReference>
<dbReference type="GO" id="GO:0000981">
    <property type="term" value="F:DNA-binding transcription factor activity, RNA polymerase II-specific"/>
    <property type="evidence" value="ECO:0007669"/>
    <property type="project" value="TreeGrafter"/>
</dbReference>
<evidence type="ECO:0000259" key="11">
    <source>
        <dbReference type="PROSITE" id="PS50157"/>
    </source>
</evidence>
<dbReference type="EMBL" id="IACT01006803">
    <property type="protein sequence ID" value="LAC25926.1"/>
    <property type="molecule type" value="mRNA"/>
</dbReference>
<feature type="domain" description="C2H2-type" evidence="11">
    <location>
        <begin position="1156"/>
        <end position="1185"/>
    </location>
</feature>
<feature type="region of interest" description="Disordered" evidence="10">
    <location>
        <begin position="1249"/>
        <end position="1337"/>
    </location>
</feature>
<feature type="compositionally biased region" description="Low complexity" evidence="10">
    <location>
        <begin position="1286"/>
        <end position="1306"/>
    </location>
</feature>
<evidence type="ECO:0000256" key="10">
    <source>
        <dbReference type="SAM" id="MobiDB-lite"/>
    </source>
</evidence>